<gene>
    <name evidence="2" type="ORF">AF72_03630</name>
</gene>
<dbReference type="PATRIC" id="fig|1444770.3.peg.891"/>
<accession>Z9JLH0</accession>
<reference evidence="2 3" key="1">
    <citation type="journal article" date="2014" name="Genome Announc.">
        <title>Draft Genome Sequence of Xylella fastidiosa Pear Leaf Scorch Strain in Taiwan.</title>
        <authorList>
            <person name="Su C.C."/>
            <person name="Deng W.L."/>
            <person name="Jan F.J."/>
            <person name="Chang C.J."/>
            <person name="Huang H."/>
            <person name="Chen J."/>
        </authorList>
    </citation>
    <scope>NUCLEOTIDE SEQUENCE [LARGE SCALE GENOMIC DNA]</scope>
    <source>
        <strain evidence="2 3">PLS229</strain>
    </source>
</reference>
<evidence type="ECO:0000313" key="2">
    <source>
        <dbReference type="EMBL" id="EWS78666.1"/>
    </source>
</evidence>
<evidence type="ECO:0000313" key="3">
    <source>
        <dbReference type="Proteomes" id="UP000020406"/>
    </source>
</evidence>
<dbReference type="KEGG" id="xtw:AB672_03340"/>
<comment type="caution">
    <text evidence="2">The sequence shown here is derived from an EMBL/GenBank/DDBJ whole genome shotgun (WGS) entry which is preliminary data.</text>
</comment>
<proteinExistence type="predicted"/>
<sequence length="118" mass="12424">MTWVGAPASVLAAIAGELSVAMRMFGTARSLRSMCAACCEVSVGSGAAVQRLCHGRDGLLVLAIITPLFLVSMADAVCDAISLGCLLIWRACRRCCSGWEARVDQWLCTSGPRSEKTG</sequence>
<protein>
    <submittedName>
        <fullName evidence="2">Uncharacterized protein</fullName>
    </submittedName>
</protein>
<dbReference type="AlphaFoldDB" id="Z9JLH0"/>
<keyword evidence="1" id="KW-0472">Membrane</keyword>
<evidence type="ECO:0000256" key="1">
    <source>
        <dbReference type="SAM" id="Phobius"/>
    </source>
</evidence>
<dbReference type="RefSeq" id="WP_038270599.1">
    <property type="nucleotide sequence ID" value="NZ_JDSQ01000005.1"/>
</dbReference>
<dbReference type="Proteomes" id="UP000020406">
    <property type="component" value="Unassembled WGS sequence"/>
</dbReference>
<keyword evidence="1" id="KW-1133">Transmembrane helix</keyword>
<organism evidence="2 3">
    <name type="scientific">Xylella taiwanensis</name>
    <dbReference type="NCBI Taxonomy" id="1444770"/>
    <lineage>
        <taxon>Bacteria</taxon>
        <taxon>Pseudomonadati</taxon>
        <taxon>Pseudomonadota</taxon>
        <taxon>Gammaproteobacteria</taxon>
        <taxon>Lysobacterales</taxon>
        <taxon>Lysobacteraceae</taxon>
        <taxon>Xylella</taxon>
    </lineage>
</organism>
<keyword evidence="1" id="KW-0812">Transmembrane</keyword>
<feature type="transmembrane region" description="Helical" evidence="1">
    <location>
        <begin position="6"/>
        <end position="25"/>
    </location>
</feature>
<dbReference type="EMBL" id="JDSQ01000005">
    <property type="protein sequence ID" value="EWS78666.1"/>
    <property type="molecule type" value="Genomic_DNA"/>
</dbReference>
<name>Z9JLH0_9GAMM</name>
<feature type="transmembrane region" description="Helical" evidence="1">
    <location>
        <begin position="59"/>
        <end position="89"/>
    </location>
</feature>